<evidence type="ECO:0000313" key="2">
    <source>
        <dbReference type="EMBL" id="MDH5832145.1"/>
    </source>
</evidence>
<comment type="caution">
    <text evidence="2">The sequence shown here is derived from an EMBL/GenBank/DDBJ whole genome shotgun (WGS) entry which is preliminary data.</text>
</comment>
<dbReference type="EMBL" id="JARXRN010000029">
    <property type="protein sequence ID" value="MDH5832145.1"/>
    <property type="molecule type" value="Genomic_DNA"/>
</dbReference>
<accession>A0ABT6JN85</accession>
<gene>
    <name evidence="2" type="ORF">QFW80_16630</name>
</gene>
<proteinExistence type="predicted"/>
<evidence type="ECO:0000313" key="3">
    <source>
        <dbReference type="Proteomes" id="UP001156831"/>
    </source>
</evidence>
<organism evidence="2 3">
    <name type="scientific">Luteimonas rhizosphaericola</name>
    <dbReference type="NCBI Taxonomy" id="3042024"/>
    <lineage>
        <taxon>Bacteria</taxon>
        <taxon>Pseudomonadati</taxon>
        <taxon>Pseudomonadota</taxon>
        <taxon>Gammaproteobacteria</taxon>
        <taxon>Lysobacterales</taxon>
        <taxon>Lysobacteraceae</taxon>
        <taxon>Luteimonas</taxon>
    </lineage>
</organism>
<reference evidence="2 3" key="1">
    <citation type="submission" date="2023-04" db="EMBL/GenBank/DDBJ databases">
        <title>Luteimonas sp. M1R5S18.</title>
        <authorList>
            <person name="Sun J.-Q."/>
        </authorList>
    </citation>
    <scope>NUCLEOTIDE SEQUENCE [LARGE SCALE GENOMIC DNA]</scope>
    <source>
        <strain evidence="2 3">M1R5S18</strain>
    </source>
</reference>
<dbReference type="Proteomes" id="UP001156831">
    <property type="component" value="Unassembled WGS sequence"/>
</dbReference>
<sequence>MNALIVDLARVRHAVWLSDFMGMPETRQAVVARQLADARERQQKGPRPTEQFSQRLREQVSTYTAPGAQGGAS</sequence>
<name>A0ABT6JN85_9GAMM</name>
<keyword evidence="3" id="KW-1185">Reference proteome</keyword>
<feature type="compositionally biased region" description="Polar residues" evidence="1">
    <location>
        <begin position="50"/>
        <end position="64"/>
    </location>
</feature>
<dbReference type="RefSeq" id="WP_280603160.1">
    <property type="nucleotide sequence ID" value="NZ_JARXRN010000029.1"/>
</dbReference>
<protein>
    <submittedName>
        <fullName evidence="2">Uncharacterized protein</fullName>
    </submittedName>
</protein>
<feature type="region of interest" description="Disordered" evidence="1">
    <location>
        <begin position="35"/>
        <end position="73"/>
    </location>
</feature>
<evidence type="ECO:0000256" key="1">
    <source>
        <dbReference type="SAM" id="MobiDB-lite"/>
    </source>
</evidence>